<feature type="compositionally biased region" description="Polar residues" evidence="1">
    <location>
        <begin position="124"/>
        <end position="134"/>
    </location>
</feature>
<evidence type="ECO:0000256" key="1">
    <source>
        <dbReference type="SAM" id="MobiDB-lite"/>
    </source>
</evidence>
<feature type="compositionally biased region" description="Polar residues" evidence="1">
    <location>
        <begin position="159"/>
        <end position="169"/>
    </location>
</feature>
<dbReference type="Proteomes" id="UP000307440">
    <property type="component" value="Unassembled WGS sequence"/>
</dbReference>
<feature type="region of interest" description="Disordered" evidence="1">
    <location>
        <begin position="110"/>
        <end position="239"/>
    </location>
</feature>
<organism evidence="2 3">
    <name type="scientific">Coprinopsis marcescibilis</name>
    <name type="common">Agaric fungus</name>
    <name type="synonym">Psathyrella marcescibilis</name>
    <dbReference type="NCBI Taxonomy" id="230819"/>
    <lineage>
        <taxon>Eukaryota</taxon>
        <taxon>Fungi</taxon>
        <taxon>Dikarya</taxon>
        <taxon>Basidiomycota</taxon>
        <taxon>Agaricomycotina</taxon>
        <taxon>Agaricomycetes</taxon>
        <taxon>Agaricomycetidae</taxon>
        <taxon>Agaricales</taxon>
        <taxon>Agaricineae</taxon>
        <taxon>Psathyrellaceae</taxon>
        <taxon>Coprinopsis</taxon>
    </lineage>
</organism>
<evidence type="ECO:0000313" key="3">
    <source>
        <dbReference type="Proteomes" id="UP000307440"/>
    </source>
</evidence>
<accession>A0A5C3KKR5</accession>
<name>A0A5C3KKR5_COPMA</name>
<proteinExistence type="predicted"/>
<feature type="region of interest" description="Disordered" evidence="1">
    <location>
        <begin position="32"/>
        <end position="82"/>
    </location>
</feature>
<dbReference type="AlphaFoldDB" id="A0A5C3KKR5"/>
<feature type="compositionally biased region" description="Low complexity" evidence="1">
    <location>
        <begin position="224"/>
        <end position="234"/>
    </location>
</feature>
<reference evidence="2 3" key="1">
    <citation type="journal article" date="2019" name="Nat. Ecol. Evol.">
        <title>Megaphylogeny resolves global patterns of mushroom evolution.</title>
        <authorList>
            <person name="Varga T."/>
            <person name="Krizsan K."/>
            <person name="Foldi C."/>
            <person name="Dima B."/>
            <person name="Sanchez-Garcia M."/>
            <person name="Sanchez-Ramirez S."/>
            <person name="Szollosi G.J."/>
            <person name="Szarkandi J.G."/>
            <person name="Papp V."/>
            <person name="Albert L."/>
            <person name="Andreopoulos W."/>
            <person name="Angelini C."/>
            <person name="Antonin V."/>
            <person name="Barry K.W."/>
            <person name="Bougher N.L."/>
            <person name="Buchanan P."/>
            <person name="Buyck B."/>
            <person name="Bense V."/>
            <person name="Catcheside P."/>
            <person name="Chovatia M."/>
            <person name="Cooper J."/>
            <person name="Damon W."/>
            <person name="Desjardin D."/>
            <person name="Finy P."/>
            <person name="Geml J."/>
            <person name="Haridas S."/>
            <person name="Hughes K."/>
            <person name="Justo A."/>
            <person name="Karasinski D."/>
            <person name="Kautmanova I."/>
            <person name="Kiss B."/>
            <person name="Kocsube S."/>
            <person name="Kotiranta H."/>
            <person name="LaButti K.M."/>
            <person name="Lechner B.E."/>
            <person name="Liimatainen K."/>
            <person name="Lipzen A."/>
            <person name="Lukacs Z."/>
            <person name="Mihaltcheva S."/>
            <person name="Morgado L.N."/>
            <person name="Niskanen T."/>
            <person name="Noordeloos M.E."/>
            <person name="Ohm R.A."/>
            <person name="Ortiz-Santana B."/>
            <person name="Ovrebo C."/>
            <person name="Racz N."/>
            <person name="Riley R."/>
            <person name="Savchenko A."/>
            <person name="Shiryaev A."/>
            <person name="Soop K."/>
            <person name="Spirin V."/>
            <person name="Szebenyi C."/>
            <person name="Tomsovsky M."/>
            <person name="Tulloss R.E."/>
            <person name="Uehling J."/>
            <person name="Grigoriev I.V."/>
            <person name="Vagvolgyi C."/>
            <person name="Papp T."/>
            <person name="Martin F.M."/>
            <person name="Miettinen O."/>
            <person name="Hibbett D.S."/>
            <person name="Nagy L.G."/>
        </authorList>
    </citation>
    <scope>NUCLEOTIDE SEQUENCE [LARGE SCALE GENOMIC DNA]</scope>
    <source>
        <strain evidence="2 3">CBS 121175</strain>
    </source>
</reference>
<dbReference type="EMBL" id="ML210287">
    <property type="protein sequence ID" value="TFK20806.1"/>
    <property type="molecule type" value="Genomic_DNA"/>
</dbReference>
<keyword evidence="3" id="KW-1185">Reference proteome</keyword>
<evidence type="ECO:0000313" key="2">
    <source>
        <dbReference type="EMBL" id="TFK20806.1"/>
    </source>
</evidence>
<feature type="compositionally biased region" description="Polar residues" evidence="1">
    <location>
        <begin position="32"/>
        <end position="53"/>
    </location>
</feature>
<protein>
    <submittedName>
        <fullName evidence="2">Uncharacterized protein</fullName>
    </submittedName>
</protein>
<gene>
    <name evidence="2" type="ORF">FA15DRAFT_111248</name>
</gene>
<sequence length="254" mass="27472">MALQTAGCCSTACSHSTCVRNLRLLRVQCPSRVSASARDPTQTRTRLWKSSSPPKCHSLSIPPTIVQPPPPTKTKSEKSRHALLKCSPPMPLFASSKYYIKYKALERVKNGGTSPTAETRKRTSSSAATVSAEQPRSPPPTIAITNTPKRRRDSDDTSESGTVPSSASPPTALDANTAPHNDASDNAEPKQDFPPRKRVWRSANPGHPFLQHDVAATTEDVRMTPSPSTSTKPPFMDAKLPSLCPCLIRASPRP</sequence>